<reference evidence="1" key="1">
    <citation type="submission" date="2019-05" db="EMBL/GenBank/DDBJ databases">
        <title>Revised genome assembly of Burkholderiaceae (previously Ralstonia) sp. PBA.</title>
        <authorList>
            <person name="Gan H.M."/>
        </authorList>
    </citation>
    <scope>NUCLEOTIDE SEQUENCE</scope>
    <source>
        <strain evidence="1">PBA</strain>
    </source>
</reference>
<name>A0ACD3SKM8_9BURK</name>
<evidence type="ECO:0000313" key="2">
    <source>
        <dbReference type="Proteomes" id="UP000004277"/>
    </source>
</evidence>
<keyword evidence="2" id="KW-1185">Reference proteome</keyword>
<protein>
    <submittedName>
        <fullName evidence="1">Uncharacterized protein</fullName>
    </submittedName>
</protein>
<comment type="caution">
    <text evidence="1">The sequence shown here is derived from an EMBL/GenBank/DDBJ whole genome shotgun (WGS) entry which is preliminary data.</text>
</comment>
<dbReference type="EMBL" id="AKCV02000026">
    <property type="protein sequence ID" value="TMS56753.1"/>
    <property type="molecule type" value="Genomic_DNA"/>
</dbReference>
<accession>A0ACD3SKM8</accession>
<dbReference type="Proteomes" id="UP000004277">
    <property type="component" value="Unassembled WGS sequence"/>
</dbReference>
<gene>
    <name evidence="1" type="ORF">MW7_016915</name>
</gene>
<sequence>MRTLALATALTLATLLAACGDKAQTASTAYKKSDAPAYEGVKDSPYVAPGWQAGDRVSWQHQLNERAKFQNEYVRVQ</sequence>
<evidence type="ECO:0000313" key="1">
    <source>
        <dbReference type="EMBL" id="TMS56753.1"/>
    </source>
</evidence>
<organism evidence="1 2">
    <name type="scientific">Imbroritus primus</name>
    <dbReference type="NCBI Taxonomy" id="3058603"/>
    <lineage>
        <taxon>Bacteria</taxon>
        <taxon>Pseudomonadati</taxon>
        <taxon>Pseudomonadota</taxon>
        <taxon>Betaproteobacteria</taxon>
        <taxon>Burkholderiales</taxon>
        <taxon>Burkholderiaceae</taxon>
        <taxon>Imbroritus</taxon>
    </lineage>
</organism>
<proteinExistence type="predicted"/>